<evidence type="ECO:0000313" key="3">
    <source>
        <dbReference type="Proteomes" id="UP000233551"/>
    </source>
</evidence>
<dbReference type="Pfam" id="PF15072">
    <property type="entry name" value="HROB"/>
    <property type="match status" value="1"/>
</dbReference>
<proteinExistence type="predicted"/>
<dbReference type="PANTHER" id="PTHR14523:SF1">
    <property type="entry name" value="HOMOLOGOUS RECOMBINATION OB-FOLD PROTEIN"/>
    <property type="match status" value="1"/>
</dbReference>
<gene>
    <name evidence="2" type="ORF">CRG98_001787</name>
</gene>
<feature type="domain" description="Homologous recombination OB-fold protein OB-fold" evidence="1">
    <location>
        <begin position="195"/>
        <end position="281"/>
    </location>
</feature>
<accession>A0A2I0LAV6</accession>
<dbReference type="OrthoDB" id="550780at2759"/>
<sequence length="412" mass="44451">MEPWEALDIDDSEVSSFLRPSKRQGLSPDAAPPPQRRLNKTLTLNPSPPASILRPCSQLLAPQEPSISQPTPNSQILASVSIVEPETSRRLLQQPESWKSLSRRIPGPAGAVQVAMQRKVRNSKVPVQGDDRDAPIPTQEYLRRAVENGDEDDGDFALNPWVCAVNFVRCEGLVGGDGVAIGTPLCSIRSGNLTDKVAQVVAIIKSCNPNGLGDLLVTLKDPTGLIGATIHRRVLNYGSFGKDITVGAVLILQKVAVFSPARSSRYLNITLNNVVKVISKDMGPISEQTSCTPPVKHTSVAENYGKSSRPKAAVPQLRERIDGIMNSFRQSANMSANTLAGRHSEQHDDLRTVDSYSSLSRREHSSSIEKEPVSITHDAGSQLEQAEMDVLMTDSNPVGVSESGDGMKQGNG</sequence>
<dbReference type="GO" id="GO:0000725">
    <property type="term" value="P:recombinational repair"/>
    <property type="evidence" value="ECO:0007669"/>
    <property type="project" value="InterPro"/>
</dbReference>
<dbReference type="AlphaFoldDB" id="A0A2I0LAV6"/>
<dbReference type="PANTHER" id="PTHR14523">
    <property type="entry name" value="UNCHARACTERIZED PROTEIN C17ORF53 HOMOLOG"/>
    <property type="match status" value="1"/>
</dbReference>
<dbReference type="InterPro" id="IPR028045">
    <property type="entry name" value="HROB"/>
</dbReference>
<comment type="caution">
    <text evidence="2">The sequence shown here is derived from an EMBL/GenBank/DDBJ whole genome shotgun (WGS) entry which is preliminary data.</text>
</comment>
<evidence type="ECO:0000313" key="2">
    <source>
        <dbReference type="EMBL" id="PKI77823.1"/>
    </source>
</evidence>
<name>A0A2I0LAV6_PUNGR</name>
<dbReference type="STRING" id="22663.A0A2I0LAV6"/>
<reference evidence="2 3" key="1">
    <citation type="submission" date="2017-11" db="EMBL/GenBank/DDBJ databases">
        <title>De-novo sequencing of pomegranate (Punica granatum L.) genome.</title>
        <authorList>
            <person name="Akparov Z."/>
            <person name="Amiraslanov A."/>
            <person name="Hajiyeva S."/>
            <person name="Abbasov M."/>
            <person name="Kaur K."/>
            <person name="Hamwieh A."/>
            <person name="Solovyev V."/>
            <person name="Salamov A."/>
            <person name="Braich B."/>
            <person name="Kosarev P."/>
            <person name="Mahmoud A."/>
            <person name="Hajiyev E."/>
            <person name="Babayeva S."/>
            <person name="Izzatullayeva V."/>
            <person name="Mammadov A."/>
            <person name="Mammadov A."/>
            <person name="Sharifova S."/>
            <person name="Ojaghi J."/>
            <person name="Eynullazada K."/>
            <person name="Bayramov B."/>
            <person name="Abdulazimova A."/>
            <person name="Shahmuradov I."/>
        </authorList>
    </citation>
    <scope>NUCLEOTIDE SEQUENCE [LARGE SCALE GENOMIC DNA]</scope>
    <source>
        <strain evidence="3">cv. AG2017</strain>
        <tissue evidence="2">Leaf</tissue>
    </source>
</reference>
<evidence type="ECO:0000259" key="1">
    <source>
        <dbReference type="Pfam" id="PF15072"/>
    </source>
</evidence>
<dbReference type="Proteomes" id="UP000233551">
    <property type="component" value="Unassembled WGS sequence"/>
</dbReference>
<dbReference type="GeneID" id="116187125"/>
<keyword evidence="3" id="KW-1185">Reference proteome</keyword>
<protein>
    <recommendedName>
        <fullName evidence="1">Homologous recombination OB-fold protein OB-fold domain-containing protein</fullName>
    </recommendedName>
</protein>
<dbReference type="EMBL" id="PGOL01000073">
    <property type="protein sequence ID" value="PKI77823.1"/>
    <property type="molecule type" value="Genomic_DNA"/>
</dbReference>
<organism evidence="2 3">
    <name type="scientific">Punica granatum</name>
    <name type="common">Pomegranate</name>
    <dbReference type="NCBI Taxonomy" id="22663"/>
    <lineage>
        <taxon>Eukaryota</taxon>
        <taxon>Viridiplantae</taxon>
        <taxon>Streptophyta</taxon>
        <taxon>Embryophyta</taxon>
        <taxon>Tracheophyta</taxon>
        <taxon>Spermatophyta</taxon>
        <taxon>Magnoliopsida</taxon>
        <taxon>eudicotyledons</taxon>
        <taxon>Gunneridae</taxon>
        <taxon>Pentapetalae</taxon>
        <taxon>rosids</taxon>
        <taxon>malvids</taxon>
        <taxon>Myrtales</taxon>
        <taxon>Lythraceae</taxon>
        <taxon>Punica</taxon>
    </lineage>
</organism>
<dbReference type="InterPro" id="IPR058570">
    <property type="entry name" value="HROB_OB"/>
</dbReference>